<dbReference type="GO" id="GO:0031125">
    <property type="term" value="P:rRNA 3'-end processing"/>
    <property type="evidence" value="ECO:0007669"/>
    <property type="project" value="TreeGrafter"/>
</dbReference>
<dbReference type="CDD" id="cd00077">
    <property type="entry name" value="HDc"/>
    <property type="match status" value="1"/>
</dbReference>
<dbReference type="RefSeq" id="WP_014855236.1">
    <property type="nucleotide sequence ID" value="NC_018178.1"/>
</dbReference>
<keyword evidence="1 3" id="KW-0378">Hydrolase</keyword>
<dbReference type="SUPFAM" id="SSF109604">
    <property type="entry name" value="HD-domain/PDEase-like"/>
    <property type="match status" value="1"/>
</dbReference>
<evidence type="ECO:0000259" key="2">
    <source>
        <dbReference type="SMART" id="SM00471"/>
    </source>
</evidence>
<dbReference type="Pfam" id="PF01336">
    <property type="entry name" value="tRNA_anti-codon"/>
    <property type="match status" value="1"/>
</dbReference>
<dbReference type="PANTHER" id="PTHR37294:SF1">
    <property type="entry name" value="3'-5' EXORIBONUCLEASE YHAM"/>
    <property type="match status" value="1"/>
</dbReference>
<name>I6ZP39_MELRP</name>
<feature type="domain" description="HD/PDEase" evidence="2">
    <location>
        <begin position="158"/>
        <end position="291"/>
    </location>
</feature>
<dbReference type="InterPro" id="IPR050798">
    <property type="entry name" value="YhaM_exoribonuc/phosphodiest"/>
</dbReference>
<gene>
    <name evidence="3" type="ordered locus">MROS_0556</name>
</gene>
<dbReference type="eggNOG" id="COG3481">
    <property type="taxonomic scope" value="Bacteria"/>
</dbReference>
<dbReference type="OrthoDB" id="9778453at2"/>
<accession>I6ZP39</accession>
<dbReference type="GO" id="GO:0016787">
    <property type="term" value="F:hydrolase activity"/>
    <property type="evidence" value="ECO:0007669"/>
    <property type="project" value="UniProtKB-KW"/>
</dbReference>
<organism evidence="3 4">
    <name type="scientific">Melioribacter roseus (strain DSM 23840 / JCM 17771 / VKM B-2668 / P3M-2)</name>
    <dbReference type="NCBI Taxonomy" id="1191523"/>
    <lineage>
        <taxon>Bacteria</taxon>
        <taxon>Pseudomonadati</taxon>
        <taxon>Ignavibacteriota</taxon>
        <taxon>Ignavibacteria</taxon>
        <taxon>Ignavibacteriales</taxon>
        <taxon>Melioribacteraceae</taxon>
        <taxon>Melioribacter</taxon>
    </lineage>
</organism>
<dbReference type="HOGENOM" id="CLU_056349_2_0_10"/>
<keyword evidence="4" id="KW-1185">Reference proteome</keyword>
<sequence>MEIKKISEVNVNEEFIAFLLVSKVEVKTKKNGEPYLSLELKDKALTFQAVMWENFENVKDELEPGRIIKIQGTLSEYNGGQQIKISRLRVADEKDGIKLEDFLPVSKRPLDEMLDEFERVTNSINNEYLKKLIDSVFDGQLKERFIMTPAGKSWHHAYIHGLLEHTLEIVKICDLVATFHPEINRDLLIAGALLHDIGKTEELDYKKAFGYTDKGSLLGHITIAAIEVEKAIDKIEGFPEELKNQTLHLILSHQGKLEFASPVVPKTLEAIVLYHADELSAKSNAYKNAIIAESEGDKKWTKYIYLAETNLYIPDDLQKRESNEGEISEEKNHP</sequence>
<dbReference type="AlphaFoldDB" id="I6ZP39"/>
<proteinExistence type="predicted"/>
<dbReference type="Pfam" id="PF01966">
    <property type="entry name" value="HD"/>
    <property type="match status" value="1"/>
</dbReference>
<dbReference type="InterPro" id="IPR006675">
    <property type="entry name" value="HDIG_dom"/>
</dbReference>
<evidence type="ECO:0000313" key="4">
    <source>
        <dbReference type="Proteomes" id="UP000009011"/>
    </source>
</evidence>
<dbReference type="InterPro" id="IPR012340">
    <property type="entry name" value="NA-bd_OB-fold"/>
</dbReference>
<dbReference type="CDD" id="cd04492">
    <property type="entry name" value="YhaM_OBF_like"/>
    <property type="match status" value="1"/>
</dbReference>
<dbReference type="NCBIfam" id="TIGR00277">
    <property type="entry name" value="HDIG"/>
    <property type="match status" value="1"/>
</dbReference>
<dbReference type="EMBL" id="CP003557">
    <property type="protein sequence ID" value="AFN73799.1"/>
    <property type="molecule type" value="Genomic_DNA"/>
</dbReference>
<dbReference type="Gene3D" id="2.40.50.140">
    <property type="entry name" value="Nucleic acid-binding proteins"/>
    <property type="match status" value="1"/>
</dbReference>
<dbReference type="InterPro" id="IPR003607">
    <property type="entry name" value="HD/PDEase_dom"/>
</dbReference>
<dbReference type="STRING" id="1191523.MROS_0556"/>
<dbReference type="Gene3D" id="1.10.3210.10">
    <property type="entry name" value="Hypothetical protein af1432"/>
    <property type="match status" value="1"/>
</dbReference>
<dbReference type="KEGG" id="mro:MROS_0556"/>
<protein>
    <submittedName>
        <fullName evidence="3">Metal dependent phosphohydrolase</fullName>
    </submittedName>
</protein>
<dbReference type="PANTHER" id="PTHR37294">
    <property type="entry name" value="3'-5' EXORIBONUCLEASE YHAM"/>
    <property type="match status" value="1"/>
</dbReference>
<dbReference type="InterPro" id="IPR004365">
    <property type="entry name" value="NA-bd_OB_tRNA"/>
</dbReference>
<dbReference type="GO" id="GO:0003676">
    <property type="term" value="F:nucleic acid binding"/>
    <property type="evidence" value="ECO:0007669"/>
    <property type="project" value="InterPro"/>
</dbReference>
<evidence type="ECO:0000313" key="3">
    <source>
        <dbReference type="EMBL" id="AFN73799.1"/>
    </source>
</evidence>
<dbReference type="InterPro" id="IPR006674">
    <property type="entry name" value="HD_domain"/>
</dbReference>
<dbReference type="SMART" id="SM00471">
    <property type="entry name" value="HDc"/>
    <property type="match status" value="1"/>
</dbReference>
<dbReference type="Proteomes" id="UP000009011">
    <property type="component" value="Chromosome"/>
</dbReference>
<evidence type="ECO:0000256" key="1">
    <source>
        <dbReference type="ARBA" id="ARBA00022801"/>
    </source>
</evidence>
<reference evidence="3 4" key="1">
    <citation type="journal article" date="2013" name="PLoS ONE">
        <title>Genomic analysis of Melioribacter roseus, facultatively anaerobic organotrophic bacterium representing a novel deep lineage within Bacteriodetes/Chlorobi group.</title>
        <authorList>
            <person name="Kadnikov V.V."/>
            <person name="Mardanov A.V."/>
            <person name="Podosokorskaya O.A."/>
            <person name="Gavrilov S.N."/>
            <person name="Kublanov I.V."/>
            <person name="Beletsky A.V."/>
            <person name="Bonch-Osmolovskaya E.A."/>
            <person name="Ravin N.V."/>
        </authorList>
    </citation>
    <scope>NUCLEOTIDE SEQUENCE [LARGE SCALE GENOMIC DNA]</scope>
    <source>
        <strain evidence="4">JCM 17771 / P3M-2</strain>
    </source>
</reference>